<name>A0A8C6YX04_NOTPE</name>
<keyword evidence="2" id="KW-0812">Transmembrane</keyword>
<dbReference type="Proteomes" id="UP000694420">
    <property type="component" value="Unplaced"/>
</dbReference>
<feature type="region of interest" description="Disordered" evidence="4">
    <location>
        <begin position="175"/>
        <end position="219"/>
    </location>
</feature>
<dbReference type="InterPro" id="IPR003599">
    <property type="entry name" value="Ig_sub"/>
</dbReference>
<evidence type="ECO:0000256" key="5">
    <source>
        <dbReference type="SAM" id="SignalP"/>
    </source>
</evidence>
<dbReference type="SMART" id="SM00409">
    <property type="entry name" value="IG"/>
    <property type="match status" value="1"/>
</dbReference>
<organism evidence="7 8">
    <name type="scientific">Nothoprocta perdicaria</name>
    <name type="common">Chilean tinamou</name>
    <name type="synonym">Crypturus perdicarius</name>
    <dbReference type="NCBI Taxonomy" id="30464"/>
    <lineage>
        <taxon>Eukaryota</taxon>
        <taxon>Metazoa</taxon>
        <taxon>Chordata</taxon>
        <taxon>Craniata</taxon>
        <taxon>Vertebrata</taxon>
        <taxon>Euteleostomi</taxon>
        <taxon>Archelosauria</taxon>
        <taxon>Archosauria</taxon>
        <taxon>Dinosauria</taxon>
        <taxon>Saurischia</taxon>
        <taxon>Theropoda</taxon>
        <taxon>Coelurosauria</taxon>
        <taxon>Aves</taxon>
        <taxon>Palaeognathae</taxon>
        <taxon>Tinamiformes</taxon>
        <taxon>Tinamidae</taxon>
        <taxon>Nothoprocta</taxon>
    </lineage>
</organism>
<evidence type="ECO:0000256" key="3">
    <source>
        <dbReference type="ARBA" id="ARBA00023136"/>
    </source>
</evidence>
<evidence type="ECO:0000259" key="6">
    <source>
        <dbReference type="PROSITE" id="PS50835"/>
    </source>
</evidence>
<dbReference type="GO" id="GO:0005886">
    <property type="term" value="C:plasma membrane"/>
    <property type="evidence" value="ECO:0007669"/>
    <property type="project" value="TreeGrafter"/>
</dbReference>
<reference evidence="7" key="1">
    <citation type="submission" date="2025-08" db="UniProtKB">
        <authorList>
            <consortium name="Ensembl"/>
        </authorList>
    </citation>
    <scope>IDENTIFICATION</scope>
</reference>
<protein>
    <recommendedName>
        <fullName evidence="6">Ig-like domain-containing protein</fullName>
    </recommendedName>
</protein>
<dbReference type="Gene3D" id="2.60.40.10">
    <property type="entry name" value="Immunoglobulins"/>
    <property type="match status" value="1"/>
</dbReference>
<proteinExistence type="predicted"/>
<dbReference type="InterPro" id="IPR050671">
    <property type="entry name" value="CD300_family_receptors"/>
</dbReference>
<dbReference type="InterPro" id="IPR013783">
    <property type="entry name" value="Ig-like_fold"/>
</dbReference>
<evidence type="ECO:0000313" key="7">
    <source>
        <dbReference type="Ensembl" id="ENSNPEP00000006482.1"/>
    </source>
</evidence>
<keyword evidence="5" id="KW-0732">Signal</keyword>
<feature type="domain" description="Ig-like" evidence="6">
    <location>
        <begin position="41"/>
        <end position="148"/>
    </location>
</feature>
<dbReference type="AlphaFoldDB" id="A0A8C6YX04"/>
<evidence type="ECO:0000256" key="4">
    <source>
        <dbReference type="SAM" id="MobiDB-lite"/>
    </source>
</evidence>
<dbReference type="PANTHER" id="PTHR11860">
    <property type="entry name" value="POLYMERIC-IMMUNOGLOBULIN RECEPTOR"/>
    <property type="match status" value="1"/>
</dbReference>
<feature type="chain" id="PRO_5034539560" description="Ig-like domain-containing protein" evidence="5">
    <location>
        <begin position="35"/>
        <end position="219"/>
    </location>
</feature>
<dbReference type="PROSITE" id="PS50835">
    <property type="entry name" value="IG_LIKE"/>
    <property type="match status" value="1"/>
</dbReference>
<feature type="signal peptide" evidence="5">
    <location>
        <begin position="1"/>
        <end position="34"/>
    </location>
</feature>
<dbReference type="InterPro" id="IPR036179">
    <property type="entry name" value="Ig-like_dom_sf"/>
</dbReference>
<keyword evidence="3" id="KW-0472">Membrane</keyword>
<evidence type="ECO:0000313" key="8">
    <source>
        <dbReference type="Proteomes" id="UP000694420"/>
    </source>
</evidence>
<dbReference type="SUPFAM" id="SSF48726">
    <property type="entry name" value="Immunoglobulin"/>
    <property type="match status" value="1"/>
</dbReference>
<dbReference type="Ensembl" id="ENSNPET00000006642.1">
    <property type="protein sequence ID" value="ENSNPEP00000006482.1"/>
    <property type="gene ID" value="ENSNPEG00000004903.1"/>
</dbReference>
<evidence type="ECO:0000256" key="1">
    <source>
        <dbReference type="ARBA" id="ARBA00004370"/>
    </source>
</evidence>
<dbReference type="GO" id="GO:0004888">
    <property type="term" value="F:transmembrane signaling receptor activity"/>
    <property type="evidence" value="ECO:0007669"/>
    <property type="project" value="TreeGrafter"/>
</dbReference>
<dbReference type="InterPro" id="IPR007110">
    <property type="entry name" value="Ig-like_dom"/>
</dbReference>
<accession>A0A8C6YX04</accession>
<reference evidence="7" key="2">
    <citation type="submission" date="2025-09" db="UniProtKB">
        <authorList>
            <consortium name="Ensembl"/>
        </authorList>
    </citation>
    <scope>IDENTIFICATION</scope>
</reference>
<dbReference type="InterPro" id="IPR013106">
    <property type="entry name" value="Ig_V-set"/>
</dbReference>
<evidence type="ECO:0000256" key="2">
    <source>
        <dbReference type="ARBA" id="ARBA00022692"/>
    </source>
</evidence>
<keyword evidence="8" id="KW-1185">Reference proteome</keyword>
<dbReference type="Pfam" id="PF07686">
    <property type="entry name" value="V-set"/>
    <property type="match status" value="1"/>
</dbReference>
<sequence length="219" mass="23507">MYDHGDKISSEGGSQKMWMFLILALFSGEVPSSAPSQTRCPSLHVLSPVPCPAGASAATVTGPRSVYGKTGESVSVPCSYEPGYELYPKCWCRRFFHFCIAPILCTNDTESWVREGRVSIEDDRTSRTFTVTLWSLVPADAGRYCCKVPKVLWFDPCHATKLIVSAGTAPPALPHGRSCQAPGAASSAPLPAPPAPPRRWPERGSVGMGHTACARMPPG</sequence>
<comment type="subcellular location">
    <subcellularLocation>
        <location evidence="1">Membrane</location>
    </subcellularLocation>
</comment>
<dbReference type="PANTHER" id="PTHR11860:SF87">
    <property type="entry name" value="CMRF35-LIKE MOLECULE 8"/>
    <property type="match status" value="1"/>
</dbReference>